<dbReference type="InterPro" id="IPR046834">
    <property type="entry name" value="ABC_ATPase_C"/>
</dbReference>
<dbReference type="PANTHER" id="PTHR38149:SF1">
    <property type="entry name" value="ATPASE"/>
    <property type="match status" value="1"/>
</dbReference>
<dbReference type="InterPro" id="IPR049069">
    <property type="entry name" value="MRB1590-like_C"/>
</dbReference>
<feature type="domain" description="ATPase of the ABC class N-terminal" evidence="2">
    <location>
        <begin position="5"/>
        <end position="163"/>
    </location>
</feature>
<sequence>MLNKNDLENMILKINNKGYKAYKDIQQSYIFEDFELYIDYVQADPFAPPSRIRVRINMNEANFPEYLYRGSRQVALEDYIARSIRNYIIKNFKNTKGTGNSNVLFIDAGHQEVLKRTAVKITNQYIEARLSVGLPAAGRKVLAHDAIKIFLKQLPSLVQNCLFFDKYKEEVLQDCVYLYEDQELIRQKLKELGLIAFLANNSVLPRKSGISNKPLEMSKAIKFESPETLRVEIETKHHGVLTGMGLPQGITLIVGGGYHGKSTLLKALERGIYNHIKGDGREWVITNDSAIKIRAEDNRFIQKVNITPFIDNLPFNQDTTAFTTLNASGSTSQAANIMEALEIGSNLLLLDEDTSATNFMIRDARMQMLVEKEKEPITPFIDRVKELYQSSGVSCVLVIGGAGDYLDVCDRVIMMDHYKPIDVTEQSHYIANQIKSRRKQELISSIMYSPPRIIAKESFENAKGKRTKISAKGLDNIVINRMNIDLSSVEQLVDYSQTRAIAQCIIKIMELADNNVTLKHIVDDIYENISDNLDYLSSFNKEEHPGDLALPRKYEIAAAINRMEMLKIIHNPVT</sequence>
<accession>A0A6I6DFV8</accession>
<dbReference type="InterPro" id="IPR046833">
    <property type="entry name" value="ABC_N"/>
</dbReference>
<organism evidence="4 5">
    <name type="scientific">Candidatus Syntrophocurvum alkaliphilum</name>
    <dbReference type="NCBI Taxonomy" id="2293317"/>
    <lineage>
        <taxon>Bacteria</taxon>
        <taxon>Bacillati</taxon>
        <taxon>Bacillota</taxon>
        <taxon>Clostridia</taxon>
        <taxon>Eubacteriales</taxon>
        <taxon>Syntrophomonadaceae</taxon>
        <taxon>Candidatus Syntrophocurvum</taxon>
    </lineage>
</organism>
<dbReference type="AlphaFoldDB" id="A0A6I6DFV8"/>
<dbReference type="Pfam" id="PF09818">
    <property type="entry name" value="ABC_ATPase"/>
    <property type="match status" value="1"/>
</dbReference>
<dbReference type="SUPFAM" id="SSF52540">
    <property type="entry name" value="P-loop containing nucleoside triphosphate hydrolases"/>
    <property type="match status" value="1"/>
</dbReference>
<keyword evidence="4" id="KW-0413">Isomerase</keyword>
<dbReference type="GO" id="GO:0004452">
    <property type="term" value="F:isopentenyl-diphosphate delta-isomerase activity"/>
    <property type="evidence" value="ECO:0007669"/>
    <property type="project" value="UniProtKB-EC"/>
</dbReference>
<proteinExistence type="predicted"/>
<evidence type="ECO:0000259" key="1">
    <source>
        <dbReference type="Pfam" id="PF09818"/>
    </source>
</evidence>
<dbReference type="EMBL" id="CP046457">
    <property type="protein sequence ID" value="QGT99310.1"/>
    <property type="molecule type" value="Genomic_DNA"/>
</dbReference>
<dbReference type="Proteomes" id="UP000426444">
    <property type="component" value="Chromosome"/>
</dbReference>
<dbReference type="InterPro" id="IPR027417">
    <property type="entry name" value="P-loop_NTPase"/>
</dbReference>
<dbReference type="EC" id="5.3.3.2" evidence="4"/>
<dbReference type="Gene3D" id="3.40.50.300">
    <property type="entry name" value="P-loop containing nucleotide triphosphate hydrolases"/>
    <property type="match status" value="1"/>
</dbReference>
<keyword evidence="5" id="KW-1185">Reference proteome</keyword>
<evidence type="ECO:0000259" key="3">
    <source>
        <dbReference type="Pfam" id="PF21117"/>
    </source>
</evidence>
<name>A0A6I6DFV8_9FIRM</name>
<evidence type="ECO:0000313" key="5">
    <source>
        <dbReference type="Proteomes" id="UP000426444"/>
    </source>
</evidence>
<dbReference type="RefSeq" id="WP_156203223.1">
    <property type="nucleotide sequence ID" value="NZ_CP046457.1"/>
</dbReference>
<protein>
    <submittedName>
        <fullName evidence="4">Isopentenyl-diphosphate Delta-isomerase</fullName>
        <ecNumber evidence="4">5.3.3.2</ecNumber>
    </submittedName>
</protein>
<dbReference type="InterPro" id="IPR019195">
    <property type="entry name" value="ABC_ATPase_put"/>
</dbReference>
<feature type="domain" description="MRB1590-like C-terminal" evidence="3">
    <location>
        <begin position="468"/>
        <end position="568"/>
    </location>
</feature>
<dbReference type="OrthoDB" id="9809999at2"/>
<dbReference type="Pfam" id="PF21117">
    <property type="entry name" value="MRB1590_C"/>
    <property type="match status" value="1"/>
</dbReference>
<feature type="domain" description="ATPase of the ABC class C-terminal" evidence="1">
    <location>
        <begin position="169"/>
        <end position="442"/>
    </location>
</feature>
<dbReference type="KEGG" id="salq:SYNTR_0717"/>
<evidence type="ECO:0000259" key="2">
    <source>
        <dbReference type="Pfam" id="PF20446"/>
    </source>
</evidence>
<dbReference type="Pfam" id="PF20446">
    <property type="entry name" value="ABC_N"/>
    <property type="match status" value="1"/>
</dbReference>
<evidence type="ECO:0000313" key="4">
    <source>
        <dbReference type="EMBL" id="QGT99310.1"/>
    </source>
</evidence>
<dbReference type="PANTHER" id="PTHR38149">
    <property type="entry name" value="ATPASE"/>
    <property type="match status" value="1"/>
</dbReference>
<gene>
    <name evidence="4" type="ORF">SYNTR_0717</name>
</gene>
<reference evidence="5" key="1">
    <citation type="journal article" date="2019" name="Microbiology">
        <title>Complete Genome Sequence of an Uncultured Bacterium of the Candidate Phylum Bipolaricaulota.</title>
        <authorList>
            <person name="Kadnikov V.V."/>
            <person name="Mardanov A.V."/>
            <person name="Beletsky A.V."/>
            <person name="Frank Y.A."/>
            <person name="Karnachuk O.V."/>
            <person name="Ravin N.V."/>
        </authorList>
    </citation>
    <scope>NUCLEOTIDE SEQUENCE [LARGE SCALE GENOMIC DNA]</scope>
</reference>